<name>A0A9X1MDT7_9MICC</name>
<feature type="binding site" evidence="3">
    <location>
        <position position="294"/>
    </location>
    <ligand>
        <name>Mg(2+)</name>
        <dbReference type="ChEBI" id="CHEBI:18420"/>
        <label>1</label>
    </ligand>
</feature>
<protein>
    <submittedName>
        <fullName evidence="4">ADP-ribosylglycohydrolase family protein</fullName>
    </submittedName>
</protein>
<dbReference type="SUPFAM" id="SSF101478">
    <property type="entry name" value="ADP-ribosylglycohydrolase"/>
    <property type="match status" value="1"/>
</dbReference>
<dbReference type="EMBL" id="JAJFZV010000002">
    <property type="protein sequence ID" value="MCC3296914.1"/>
    <property type="molecule type" value="Genomic_DNA"/>
</dbReference>
<feature type="binding site" evidence="3">
    <location>
        <position position="44"/>
    </location>
    <ligand>
        <name>Mg(2+)</name>
        <dbReference type="ChEBI" id="CHEBI:18420"/>
        <label>1</label>
    </ligand>
</feature>
<feature type="binding site" evidence="3">
    <location>
        <position position="292"/>
    </location>
    <ligand>
        <name>Mg(2+)</name>
        <dbReference type="ChEBI" id="CHEBI:18420"/>
        <label>1</label>
    </ligand>
</feature>
<comment type="similarity">
    <text evidence="1">Belongs to the ADP-ribosylglycohydrolase family.</text>
</comment>
<reference evidence="4" key="1">
    <citation type="submission" date="2021-10" db="EMBL/GenBank/DDBJ databases">
        <title>Novel species in genus Arthrobacter.</title>
        <authorList>
            <person name="Liu Y."/>
        </authorList>
    </citation>
    <scope>NUCLEOTIDE SEQUENCE</scope>
    <source>
        <strain evidence="4">Zg-Y453</strain>
    </source>
</reference>
<evidence type="ECO:0000313" key="5">
    <source>
        <dbReference type="Proteomes" id="UP001139158"/>
    </source>
</evidence>
<proteinExistence type="inferred from homology"/>
<evidence type="ECO:0000256" key="3">
    <source>
        <dbReference type="PIRSR" id="PIRSR605502-1"/>
    </source>
</evidence>
<dbReference type="Proteomes" id="UP001139158">
    <property type="component" value="Unassembled WGS sequence"/>
</dbReference>
<dbReference type="PANTHER" id="PTHR16222">
    <property type="entry name" value="ADP-RIBOSYLGLYCOHYDROLASE"/>
    <property type="match status" value="1"/>
</dbReference>
<keyword evidence="2" id="KW-0378">Hydrolase</keyword>
<feature type="binding site" evidence="3">
    <location>
        <position position="46"/>
    </location>
    <ligand>
        <name>Mg(2+)</name>
        <dbReference type="ChEBI" id="CHEBI:18420"/>
        <label>1</label>
    </ligand>
</feature>
<sequence length="340" mass="35171">MLGGAVGDALGYAVEFDSMDGIRSRFGTAGLSGFEQLGLPAPISDDTQMTLYTVDGLVEVLEWANDGVGADETACLWLAYLRWLKTQGEALPANAPDQPGRWIDAQEVLHHRRAPGNACLSGLMTGEMGTRTRPVNPDSKGCGTVMRSAPFGLLPWIEAETVYKFSSDGAALTHGHPSAIHSAAVFSTLIHDLLPDGAALDGAAAAAVRRAAASGVPELAARLEAAVALAAQELAGDADASPERMTQALGEGWVAEEALAIGLYCALASADAGSPEAQFRKAVSLAANHDGDSDSTASVAGNIMGTLYGRTAVPADWIQAIDARDTVEKMADALIRVTAG</sequence>
<keyword evidence="3" id="KW-0460">Magnesium</keyword>
<dbReference type="InterPro" id="IPR036705">
    <property type="entry name" value="Ribosyl_crysJ1_sf"/>
</dbReference>
<comment type="cofactor">
    <cofactor evidence="3">
        <name>Mg(2+)</name>
        <dbReference type="ChEBI" id="CHEBI:18420"/>
    </cofactor>
    <text evidence="3">Binds 2 magnesium ions per subunit.</text>
</comment>
<evidence type="ECO:0000256" key="2">
    <source>
        <dbReference type="ARBA" id="ARBA00022801"/>
    </source>
</evidence>
<keyword evidence="3" id="KW-0479">Metal-binding</keyword>
<dbReference type="GO" id="GO:0016787">
    <property type="term" value="F:hydrolase activity"/>
    <property type="evidence" value="ECO:0007669"/>
    <property type="project" value="UniProtKB-KW"/>
</dbReference>
<dbReference type="Pfam" id="PF03747">
    <property type="entry name" value="ADP_ribosyl_GH"/>
    <property type="match status" value="1"/>
</dbReference>
<organism evidence="4 5">
    <name type="scientific">Arthrobacter caoxuetaonis</name>
    <dbReference type="NCBI Taxonomy" id="2886935"/>
    <lineage>
        <taxon>Bacteria</taxon>
        <taxon>Bacillati</taxon>
        <taxon>Actinomycetota</taxon>
        <taxon>Actinomycetes</taxon>
        <taxon>Micrococcales</taxon>
        <taxon>Micrococcaceae</taxon>
        <taxon>Arthrobacter</taxon>
    </lineage>
</organism>
<accession>A0A9X1MDT7</accession>
<feature type="binding site" evidence="3">
    <location>
        <position position="295"/>
    </location>
    <ligand>
        <name>Mg(2+)</name>
        <dbReference type="ChEBI" id="CHEBI:18420"/>
        <label>1</label>
    </ligand>
</feature>
<evidence type="ECO:0000256" key="1">
    <source>
        <dbReference type="ARBA" id="ARBA00010702"/>
    </source>
</evidence>
<dbReference type="GO" id="GO:0046872">
    <property type="term" value="F:metal ion binding"/>
    <property type="evidence" value="ECO:0007669"/>
    <property type="project" value="UniProtKB-KW"/>
</dbReference>
<comment type="caution">
    <text evidence="4">The sequence shown here is derived from an EMBL/GenBank/DDBJ whole genome shotgun (WGS) entry which is preliminary data.</text>
</comment>
<dbReference type="InterPro" id="IPR050792">
    <property type="entry name" value="ADP-ribosylglycohydrolase"/>
</dbReference>
<gene>
    <name evidence="4" type="ORF">LJ757_03720</name>
</gene>
<dbReference type="RefSeq" id="WP_227894675.1">
    <property type="nucleotide sequence ID" value="NZ_CP099466.1"/>
</dbReference>
<evidence type="ECO:0000313" key="4">
    <source>
        <dbReference type="EMBL" id="MCC3296914.1"/>
    </source>
</evidence>
<dbReference type="AlphaFoldDB" id="A0A9X1MDT7"/>
<dbReference type="InterPro" id="IPR005502">
    <property type="entry name" value="Ribosyl_crysJ1"/>
</dbReference>
<dbReference type="PANTHER" id="PTHR16222:SF24">
    <property type="entry name" value="ADP-RIBOSYLHYDROLASE ARH3"/>
    <property type="match status" value="1"/>
</dbReference>
<dbReference type="Gene3D" id="1.10.4080.10">
    <property type="entry name" value="ADP-ribosylation/Crystallin J1"/>
    <property type="match status" value="1"/>
</dbReference>
<keyword evidence="5" id="KW-1185">Reference proteome</keyword>
<feature type="binding site" evidence="3">
    <location>
        <position position="45"/>
    </location>
    <ligand>
        <name>Mg(2+)</name>
        <dbReference type="ChEBI" id="CHEBI:18420"/>
        <label>1</label>
    </ligand>
</feature>